<dbReference type="Gene3D" id="3.40.50.11220">
    <property type="match status" value="1"/>
</dbReference>
<evidence type="ECO:0000313" key="4">
    <source>
        <dbReference type="EMBL" id="QUI21795.1"/>
    </source>
</evidence>
<evidence type="ECO:0000259" key="3">
    <source>
        <dbReference type="Pfam" id="PF11761"/>
    </source>
</evidence>
<accession>A0A8J8MHL5</accession>
<reference evidence="4" key="1">
    <citation type="submission" date="2020-07" db="EMBL/GenBank/DDBJ databases">
        <title>Vallitalea pronyensis genome.</title>
        <authorList>
            <person name="Postec A."/>
        </authorList>
    </citation>
    <scope>NUCLEOTIDE SEQUENCE</scope>
    <source>
        <strain evidence="4">FatNI3</strain>
    </source>
</reference>
<dbReference type="InterPro" id="IPR021744">
    <property type="entry name" value="CbiG_N"/>
</dbReference>
<dbReference type="InterPro" id="IPR021745">
    <property type="entry name" value="CbiG_mid"/>
</dbReference>
<protein>
    <submittedName>
        <fullName evidence="4">Cobalamin biosynthesis protein</fullName>
    </submittedName>
</protein>
<dbReference type="RefSeq" id="WP_212697265.1">
    <property type="nucleotide sequence ID" value="NZ_CP058649.1"/>
</dbReference>
<dbReference type="SUPFAM" id="SSF159664">
    <property type="entry name" value="CobE/GbiG C-terminal domain-like"/>
    <property type="match status" value="1"/>
</dbReference>
<feature type="domain" description="Cobalamin synthesis G N-terminal" evidence="2">
    <location>
        <begin position="55"/>
        <end position="132"/>
    </location>
</feature>
<dbReference type="AlphaFoldDB" id="A0A8J8MHL5"/>
<dbReference type="PANTHER" id="PTHR37477:SF1">
    <property type="entry name" value="COBALT-PRECORRIN-5A HYDROLASE"/>
    <property type="match status" value="1"/>
</dbReference>
<dbReference type="Pfam" id="PF11761">
    <property type="entry name" value="CbiG_mid"/>
    <property type="match status" value="1"/>
</dbReference>
<dbReference type="InterPro" id="IPR002750">
    <property type="entry name" value="CobE/GbiG_C"/>
</dbReference>
<evidence type="ECO:0000313" key="5">
    <source>
        <dbReference type="Proteomes" id="UP000683246"/>
    </source>
</evidence>
<dbReference type="GO" id="GO:0009236">
    <property type="term" value="P:cobalamin biosynthetic process"/>
    <property type="evidence" value="ECO:0007669"/>
    <property type="project" value="InterPro"/>
</dbReference>
<sequence>MKWAMVALNRQTVAYAVKMREKCADLADIHIYTLPKYQVEHVEVIEGGLKAFNQVLFKNYKVIIYMMAMGIIVRDIAPYLKHKSMDPAVLCLSPDGSYLIPVLSGHLGGANKIARHLSSRIQAKPVITTASDLMHKTAVDLLAKDHDLVIGNYQDAKLLTAMMINDDQIDIISDIPMKGIELTTTLREGTKGIIHITHRTHKKYPLPTATLIPRNIVIGIGAKRDTTYEAIHGFLKDCLKQHHLSRKAIGCVASIDLKKDEAGILELVKQLDATYCVYTAEELAQVVERFDQSPFVKQITGVGAVSMPSGYLASNKGTCIAKKMKHNGITISIWEERKDIHD</sequence>
<dbReference type="EMBL" id="CP058649">
    <property type="protein sequence ID" value="QUI21795.1"/>
    <property type="molecule type" value="Genomic_DNA"/>
</dbReference>
<keyword evidence="5" id="KW-1185">Reference proteome</keyword>
<feature type="domain" description="Cobalamin biosynthesis central region" evidence="3">
    <location>
        <begin position="138"/>
        <end position="213"/>
    </location>
</feature>
<gene>
    <name evidence="4" type="ORF">HZI73_05575</name>
</gene>
<feature type="domain" description="CobE/GbiG C-terminal" evidence="1">
    <location>
        <begin position="216"/>
        <end position="333"/>
    </location>
</feature>
<dbReference type="InterPro" id="IPR052553">
    <property type="entry name" value="CbiG_hydrolase"/>
</dbReference>
<dbReference type="InterPro" id="IPR036518">
    <property type="entry name" value="CobE/GbiG_C_sf"/>
</dbReference>
<organism evidence="4 5">
    <name type="scientific">Vallitalea pronyensis</name>
    <dbReference type="NCBI Taxonomy" id="1348613"/>
    <lineage>
        <taxon>Bacteria</taxon>
        <taxon>Bacillati</taxon>
        <taxon>Bacillota</taxon>
        <taxon>Clostridia</taxon>
        <taxon>Lachnospirales</taxon>
        <taxon>Vallitaleaceae</taxon>
        <taxon>Vallitalea</taxon>
    </lineage>
</organism>
<dbReference type="InterPro" id="IPR038029">
    <property type="entry name" value="GbiG_N_sf"/>
</dbReference>
<evidence type="ECO:0000259" key="2">
    <source>
        <dbReference type="Pfam" id="PF11760"/>
    </source>
</evidence>
<proteinExistence type="predicted"/>
<dbReference type="Proteomes" id="UP000683246">
    <property type="component" value="Chromosome"/>
</dbReference>
<dbReference type="Gene3D" id="3.30.420.180">
    <property type="entry name" value="CobE/GbiG C-terminal domain"/>
    <property type="match status" value="1"/>
</dbReference>
<name>A0A8J8MHL5_9FIRM</name>
<dbReference type="KEGG" id="vpy:HZI73_05575"/>
<dbReference type="PANTHER" id="PTHR37477">
    <property type="entry name" value="COBALT-PRECORRIN-5A HYDROLASE"/>
    <property type="match status" value="1"/>
</dbReference>
<dbReference type="SUPFAM" id="SSF159672">
    <property type="entry name" value="CbiG N-terminal domain-like"/>
    <property type="match status" value="1"/>
</dbReference>
<dbReference type="Pfam" id="PF11760">
    <property type="entry name" value="CbiG_N"/>
    <property type="match status" value="1"/>
</dbReference>
<evidence type="ECO:0000259" key="1">
    <source>
        <dbReference type="Pfam" id="PF01890"/>
    </source>
</evidence>
<dbReference type="Pfam" id="PF01890">
    <property type="entry name" value="CbiG_C"/>
    <property type="match status" value="1"/>
</dbReference>